<dbReference type="GO" id="GO:0035556">
    <property type="term" value="P:intracellular signal transduction"/>
    <property type="evidence" value="ECO:0007669"/>
    <property type="project" value="InterPro"/>
</dbReference>
<dbReference type="EMBL" id="JACIFP010000001">
    <property type="protein sequence ID" value="MBB4133483.1"/>
    <property type="molecule type" value="Genomic_DNA"/>
</dbReference>
<dbReference type="SUPFAM" id="SSF55073">
    <property type="entry name" value="Nucleotide cyclase"/>
    <property type="match status" value="1"/>
</dbReference>
<accession>A0A840ET63</accession>
<proteinExistence type="inferred from homology"/>
<evidence type="ECO:0000256" key="1">
    <source>
        <dbReference type="ARBA" id="ARBA00005381"/>
    </source>
</evidence>
<evidence type="ECO:0000313" key="3">
    <source>
        <dbReference type="EMBL" id="MBB4133483.1"/>
    </source>
</evidence>
<protein>
    <submittedName>
        <fullName evidence="3">Adenylate cyclase</fullName>
        <ecNumber evidence="3">4.6.1.1</ecNumber>
    </submittedName>
</protein>
<dbReference type="PANTHER" id="PTHR43081:SF1">
    <property type="entry name" value="ADENYLATE CYCLASE, TERMINAL-DIFFERENTIATION SPECIFIC"/>
    <property type="match status" value="1"/>
</dbReference>
<keyword evidence="4" id="KW-1185">Reference proteome</keyword>
<dbReference type="RefSeq" id="WP_183368666.1">
    <property type="nucleotide sequence ID" value="NZ_BAABHL010000111.1"/>
</dbReference>
<dbReference type="InterPro" id="IPR050697">
    <property type="entry name" value="Adenylyl/Guanylyl_Cyclase_3/4"/>
</dbReference>
<dbReference type="InterPro" id="IPR029787">
    <property type="entry name" value="Nucleotide_cyclase"/>
</dbReference>
<name>A0A840ET63_9ACTN</name>
<organism evidence="3 4">
    <name type="scientific">Gordonia humi</name>
    <dbReference type="NCBI Taxonomy" id="686429"/>
    <lineage>
        <taxon>Bacteria</taxon>
        <taxon>Bacillati</taxon>
        <taxon>Actinomycetota</taxon>
        <taxon>Actinomycetes</taxon>
        <taxon>Mycobacteriales</taxon>
        <taxon>Gordoniaceae</taxon>
        <taxon>Gordonia</taxon>
    </lineage>
</organism>
<dbReference type="CDD" id="cd07302">
    <property type="entry name" value="CHD"/>
    <property type="match status" value="1"/>
</dbReference>
<feature type="domain" description="Guanylate cyclase" evidence="2">
    <location>
        <begin position="145"/>
        <end position="253"/>
    </location>
</feature>
<comment type="caution">
    <text evidence="3">The sequence shown here is derived from an EMBL/GenBank/DDBJ whole genome shotgun (WGS) entry which is preliminary data.</text>
</comment>
<dbReference type="AlphaFoldDB" id="A0A840ET63"/>
<reference evidence="3 4" key="1">
    <citation type="submission" date="2020-08" db="EMBL/GenBank/DDBJ databases">
        <title>Sequencing the genomes of 1000 actinobacteria strains.</title>
        <authorList>
            <person name="Klenk H.-P."/>
        </authorList>
    </citation>
    <scope>NUCLEOTIDE SEQUENCE [LARGE SCALE GENOMIC DNA]</scope>
    <source>
        <strain evidence="3 4">DSM 45298</strain>
    </source>
</reference>
<dbReference type="Pfam" id="PF00211">
    <property type="entry name" value="Guanylate_cyc"/>
    <property type="match status" value="1"/>
</dbReference>
<dbReference type="Gene3D" id="3.30.70.1230">
    <property type="entry name" value="Nucleotide cyclase"/>
    <property type="match status" value="1"/>
</dbReference>
<dbReference type="InterPro" id="IPR001054">
    <property type="entry name" value="A/G_cyclase"/>
</dbReference>
<gene>
    <name evidence="3" type="ORF">BKA16_000035</name>
</gene>
<evidence type="ECO:0000259" key="2">
    <source>
        <dbReference type="PROSITE" id="PS50125"/>
    </source>
</evidence>
<dbReference type="PANTHER" id="PTHR43081">
    <property type="entry name" value="ADENYLATE CYCLASE, TERMINAL-DIFFERENTIATION SPECIFIC-RELATED"/>
    <property type="match status" value="1"/>
</dbReference>
<dbReference type="SMART" id="SM00044">
    <property type="entry name" value="CYCc"/>
    <property type="match status" value="1"/>
</dbReference>
<dbReference type="GO" id="GO:0009190">
    <property type="term" value="P:cyclic nucleotide biosynthetic process"/>
    <property type="evidence" value="ECO:0007669"/>
    <property type="project" value="InterPro"/>
</dbReference>
<dbReference type="Proteomes" id="UP000551501">
    <property type="component" value="Unassembled WGS sequence"/>
</dbReference>
<evidence type="ECO:0000313" key="4">
    <source>
        <dbReference type="Proteomes" id="UP000551501"/>
    </source>
</evidence>
<dbReference type="EC" id="4.6.1.1" evidence="3"/>
<keyword evidence="3" id="KW-0456">Lyase</keyword>
<comment type="similarity">
    <text evidence="1">Belongs to the adenylyl cyclase class-3 family.</text>
</comment>
<sequence length="303" mass="33370">MTAPPQEPRYSRDELIEAIGVGQEYGEKIWTAFGFGRQQTDAKLFTAADVDAFALFARGASEVDEAAQVATARTIGLSLSRLADWQAAQLLEFEEDPDVTWSIDDMAKALSRIQRLVWRLHLAIALEGSRSSHTEHDDHADWSTVIGFVDLVGYTSLSRRLDHRELNDLITTFEDEISAVITRHDGQVIKTLGDGILFANPDPTLAAQTALDIADLSDQPPIPQLRTGLAEGEVLARLGDVFGEPVNIAARLCGSARPGKILVDENLTAAIEDDERFRIRSIAPLSVRGYRRLRANALSRPKK</sequence>
<dbReference type="PROSITE" id="PS50125">
    <property type="entry name" value="GUANYLATE_CYCLASE_2"/>
    <property type="match status" value="1"/>
</dbReference>
<dbReference type="GO" id="GO:0004016">
    <property type="term" value="F:adenylate cyclase activity"/>
    <property type="evidence" value="ECO:0007669"/>
    <property type="project" value="UniProtKB-EC"/>
</dbReference>